<dbReference type="Gene3D" id="1.10.150.60">
    <property type="entry name" value="ARID DNA-binding domain"/>
    <property type="match status" value="1"/>
</dbReference>
<keyword evidence="1" id="KW-0863">Zinc-finger</keyword>
<dbReference type="PANTHER" id="PTHR46694:SF1">
    <property type="entry name" value="AT-RICH INTERACTIVE DOMAIN-CONTAINING PROTEIN 4"/>
    <property type="match status" value="1"/>
</dbReference>
<dbReference type="Proteomes" id="UP001151287">
    <property type="component" value="Unassembled WGS sequence"/>
</dbReference>
<dbReference type="SMART" id="SM01014">
    <property type="entry name" value="ARID"/>
    <property type="match status" value="1"/>
</dbReference>
<dbReference type="EMBL" id="JAMQYH010000002">
    <property type="protein sequence ID" value="KAJ1696817.1"/>
    <property type="molecule type" value="Genomic_DNA"/>
</dbReference>
<reference evidence="4" key="1">
    <citation type="journal article" date="2022" name="Cell">
        <title>Repeat-based holocentromeres influence genome architecture and karyotype evolution.</title>
        <authorList>
            <person name="Hofstatter P.G."/>
            <person name="Thangavel G."/>
            <person name="Lux T."/>
            <person name="Neumann P."/>
            <person name="Vondrak T."/>
            <person name="Novak P."/>
            <person name="Zhang M."/>
            <person name="Costa L."/>
            <person name="Castellani M."/>
            <person name="Scott A."/>
            <person name="Toegelov H."/>
            <person name="Fuchs J."/>
            <person name="Mata-Sucre Y."/>
            <person name="Dias Y."/>
            <person name="Vanzela A.L.L."/>
            <person name="Huettel B."/>
            <person name="Almeida C.C.S."/>
            <person name="Simkova H."/>
            <person name="Souza G."/>
            <person name="Pedrosa-Harand A."/>
            <person name="Macas J."/>
            <person name="Mayer K.F.X."/>
            <person name="Houben A."/>
            <person name="Marques A."/>
        </authorList>
    </citation>
    <scope>NUCLEOTIDE SEQUENCE</scope>
    <source>
        <strain evidence="4">RhyBre1mFocal</strain>
    </source>
</reference>
<dbReference type="InterPro" id="IPR036431">
    <property type="entry name" value="ARID_dom_sf"/>
</dbReference>
<dbReference type="InterPro" id="IPR001606">
    <property type="entry name" value="ARID_dom"/>
</dbReference>
<dbReference type="SUPFAM" id="SSF46774">
    <property type="entry name" value="ARID-like"/>
    <property type="match status" value="1"/>
</dbReference>
<keyword evidence="2" id="KW-0862">Zinc</keyword>
<keyword evidence="5" id="KW-1185">Reference proteome</keyword>
<sequence>MFQAQRPNCKLLAVLCGEFSDDNTQNRSLKEGNAFPLPELTSTGRLEVNVLVNPTLDKFKEAQTMISPSLLYFRGQQSEVEEEIGPLIWSSVDLSEPEILSSLIGPSLPTIVYLEVPNSDRIAQALRTKGVPYVIYWKNPFSFYSASQFRQALFSVVQSSISHTWDAFQLAHASFRLFCVRNNYVMPCNTQQKASSKLGPRLSGDAPKINIPKEVGVDDKEEIETTDAFPAIKVYNDAVDVRFLVCGLPCTLDACLLGSLEDGLNALLNIEIRGSKLQNRVSSAPPPLEEGALSRGVVTMRCDLTTSSSAHISILVSGSPQTCFDDQLLESHIKDELIEKSQLVHAMTDHHDTKLSLSEPARSTSVACGVSTFQVWMKVPSWAVQILCHLAHEPTHRTLVALGIASIQGISVAAFEKQDSDRLLFFCSQNKTKGKDDTTLLSAPPAWSAPLVRKRAQPGLDLEANSSNKRMKLSSLRPIPHARKQRMVPFVGVRETEVLNDLASTQTEVANPVPVNHEAVLVKPVRPRKPASTSLHAREIITLNSMPVKKHQCERSAIRACSEEEFLKDVMDFLIQRGHNRLVPQGGVSEFPDVILNAKRLDLFNLYKEVVSRGGFYVGNGINWKGQVFSKMRNHTASNKMTGVGNTLKRHYQTYLLEYELAHDDVDGECCLLCHSSAPGDWVNCGLCGEWAHFGCDRRQGLGAFKDYAKTDGLEYICPQCSLTNSKRKAQRVANGFSNSVFLPQHV</sequence>
<dbReference type="Gene3D" id="3.30.40.10">
    <property type="entry name" value="Zinc/RING finger domain, C3HC4 (zinc finger)"/>
    <property type="match status" value="1"/>
</dbReference>
<dbReference type="SMART" id="SM00501">
    <property type="entry name" value="BRIGHT"/>
    <property type="match status" value="1"/>
</dbReference>
<proteinExistence type="predicted"/>
<dbReference type="AlphaFoldDB" id="A0A9Q0CNB0"/>
<dbReference type="GO" id="GO:0008270">
    <property type="term" value="F:zinc ion binding"/>
    <property type="evidence" value="ECO:0007669"/>
    <property type="project" value="UniProtKB-KW"/>
</dbReference>
<accession>A0A9Q0CNB0</accession>
<dbReference type="CDD" id="cd16100">
    <property type="entry name" value="ARID"/>
    <property type="match status" value="1"/>
</dbReference>
<dbReference type="Pfam" id="PF01388">
    <property type="entry name" value="ARID"/>
    <property type="match status" value="1"/>
</dbReference>
<protein>
    <recommendedName>
        <fullName evidence="3">ARID domain-containing protein</fullName>
    </recommendedName>
</protein>
<gene>
    <name evidence="4" type="ORF">LUZ63_005329</name>
</gene>
<dbReference type="InterPro" id="IPR042293">
    <property type="entry name" value="ARID4"/>
</dbReference>
<name>A0A9Q0CNB0_9POAL</name>
<feature type="domain" description="ARID" evidence="3">
    <location>
        <begin position="560"/>
        <end position="664"/>
    </location>
</feature>
<dbReference type="GO" id="GO:0003677">
    <property type="term" value="F:DNA binding"/>
    <property type="evidence" value="ECO:0007669"/>
    <property type="project" value="InterPro"/>
</dbReference>
<evidence type="ECO:0000313" key="5">
    <source>
        <dbReference type="Proteomes" id="UP001151287"/>
    </source>
</evidence>
<keyword evidence="1" id="KW-0479">Metal-binding</keyword>
<dbReference type="CDD" id="cd15615">
    <property type="entry name" value="PHD_ARID4_like"/>
    <property type="match status" value="1"/>
</dbReference>
<dbReference type="PROSITE" id="PS51011">
    <property type="entry name" value="ARID"/>
    <property type="match status" value="1"/>
</dbReference>
<dbReference type="InterPro" id="IPR011011">
    <property type="entry name" value="Znf_FYVE_PHD"/>
</dbReference>
<organism evidence="4 5">
    <name type="scientific">Rhynchospora breviuscula</name>
    <dbReference type="NCBI Taxonomy" id="2022672"/>
    <lineage>
        <taxon>Eukaryota</taxon>
        <taxon>Viridiplantae</taxon>
        <taxon>Streptophyta</taxon>
        <taxon>Embryophyta</taxon>
        <taxon>Tracheophyta</taxon>
        <taxon>Spermatophyta</taxon>
        <taxon>Magnoliopsida</taxon>
        <taxon>Liliopsida</taxon>
        <taxon>Poales</taxon>
        <taxon>Cyperaceae</taxon>
        <taxon>Cyperoideae</taxon>
        <taxon>Rhynchosporeae</taxon>
        <taxon>Rhynchospora</taxon>
    </lineage>
</organism>
<comment type="caution">
    <text evidence="4">The sequence shown here is derived from an EMBL/GenBank/DDBJ whole genome shotgun (WGS) entry which is preliminary data.</text>
</comment>
<evidence type="ECO:0000313" key="4">
    <source>
        <dbReference type="EMBL" id="KAJ1696817.1"/>
    </source>
</evidence>
<dbReference type="SUPFAM" id="SSF57903">
    <property type="entry name" value="FYVE/PHD zinc finger"/>
    <property type="match status" value="1"/>
</dbReference>
<dbReference type="PANTHER" id="PTHR46694">
    <property type="entry name" value="AT-RICH INTERACTIVE DOMAIN-CONTAINING PROTEIN 4"/>
    <property type="match status" value="1"/>
</dbReference>
<evidence type="ECO:0000259" key="3">
    <source>
        <dbReference type="PROSITE" id="PS51011"/>
    </source>
</evidence>
<dbReference type="OrthoDB" id="10044343at2759"/>
<dbReference type="InterPro" id="IPR013083">
    <property type="entry name" value="Znf_RING/FYVE/PHD"/>
</dbReference>
<evidence type="ECO:0000256" key="2">
    <source>
        <dbReference type="ARBA" id="ARBA00022833"/>
    </source>
</evidence>
<evidence type="ECO:0000256" key="1">
    <source>
        <dbReference type="ARBA" id="ARBA00022771"/>
    </source>
</evidence>